<evidence type="ECO:0000256" key="12">
    <source>
        <dbReference type="SAM" id="Phobius"/>
    </source>
</evidence>
<evidence type="ECO:0000256" key="5">
    <source>
        <dbReference type="ARBA" id="ARBA00022692"/>
    </source>
</evidence>
<comment type="similarity">
    <text evidence="2">Belongs to the CorA metal ion transporter (MIT) (TC 1.A.35) family.</text>
</comment>
<dbReference type="FunFam" id="1.20.58.340:FF:000004">
    <property type="entry name" value="Magnesium transport protein CorA"/>
    <property type="match status" value="1"/>
</dbReference>
<dbReference type="InterPro" id="IPR045861">
    <property type="entry name" value="CorA_cytoplasmic_dom"/>
</dbReference>
<feature type="transmembrane region" description="Helical" evidence="12">
    <location>
        <begin position="287"/>
        <end position="306"/>
    </location>
</feature>
<name>A0A2T2X6R6_9FIRM</name>
<evidence type="ECO:0000256" key="6">
    <source>
        <dbReference type="ARBA" id="ARBA00022842"/>
    </source>
</evidence>
<dbReference type="GO" id="GO:0005886">
    <property type="term" value="C:plasma membrane"/>
    <property type="evidence" value="ECO:0007669"/>
    <property type="project" value="UniProtKB-SubCell"/>
</dbReference>
<evidence type="ECO:0000256" key="8">
    <source>
        <dbReference type="ARBA" id="ARBA00023065"/>
    </source>
</evidence>
<evidence type="ECO:0000256" key="3">
    <source>
        <dbReference type="ARBA" id="ARBA00022448"/>
    </source>
</evidence>
<dbReference type="PANTHER" id="PTHR46494">
    <property type="entry name" value="CORA FAMILY METAL ION TRANSPORTER (EUROFUNG)"/>
    <property type="match status" value="1"/>
</dbReference>
<accession>A0A2T2X6R6</accession>
<organism evidence="13 14">
    <name type="scientific">Sulfobacillus benefaciens</name>
    <dbReference type="NCBI Taxonomy" id="453960"/>
    <lineage>
        <taxon>Bacteria</taxon>
        <taxon>Bacillati</taxon>
        <taxon>Bacillota</taxon>
        <taxon>Clostridia</taxon>
        <taxon>Eubacteriales</taxon>
        <taxon>Clostridiales Family XVII. Incertae Sedis</taxon>
        <taxon>Sulfobacillus</taxon>
    </lineage>
</organism>
<dbReference type="GO" id="GO:0050897">
    <property type="term" value="F:cobalt ion binding"/>
    <property type="evidence" value="ECO:0007669"/>
    <property type="project" value="TreeGrafter"/>
</dbReference>
<gene>
    <name evidence="13" type="ORF">C7B43_06685</name>
</gene>
<keyword evidence="6" id="KW-0460">Magnesium</keyword>
<evidence type="ECO:0000256" key="2">
    <source>
        <dbReference type="ARBA" id="ARBA00009765"/>
    </source>
</evidence>
<dbReference type="CDD" id="cd12822">
    <property type="entry name" value="TmCorA-like"/>
    <property type="match status" value="1"/>
</dbReference>
<evidence type="ECO:0000256" key="10">
    <source>
        <dbReference type="ARBA" id="ARBA00034269"/>
    </source>
</evidence>
<keyword evidence="9 12" id="KW-0472">Membrane</keyword>
<comment type="subcellular location">
    <subcellularLocation>
        <location evidence="1">Cell membrane</location>
        <topology evidence="1">Multi-pass membrane protein</topology>
    </subcellularLocation>
</comment>
<dbReference type="EMBL" id="PXYT01000012">
    <property type="protein sequence ID" value="PSR30190.1"/>
    <property type="molecule type" value="Genomic_DNA"/>
</dbReference>
<evidence type="ECO:0000313" key="14">
    <source>
        <dbReference type="Proteomes" id="UP000242699"/>
    </source>
</evidence>
<feature type="transmembrane region" description="Helical" evidence="12">
    <location>
        <begin position="255"/>
        <end position="275"/>
    </location>
</feature>
<dbReference type="Gene3D" id="3.30.460.20">
    <property type="entry name" value="CorA soluble domain-like"/>
    <property type="match status" value="1"/>
</dbReference>
<dbReference type="SUPFAM" id="SSF144083">
    <property type="entry name" value="Magnesium transport protein CorA, transmembrane region"/>
    <property type="match status" value="1"/>
</dbReference>
<comment type="catalytic activity">
    <reaction evidence="10">
        <text>Mg(2+)(in) = Mg(2+)(out)</text>
        <dbReference type="Rhea" id="RHEA:29827"/>
        <dbReference type="ChEBI" id="CHEBI:18420"/>
    </reaction>
</comment>
<dbReference type="InterPro" id="IPR002523">
    <property type="entry name" value="MgTranspt_CorA/ZnTranspt_ZntB"/>
</dbReference>
<evidence type="ECO:0000256" key="9">
    <source>
        <dbReference type="ARBA" id="ARBA00023136"/>
    </source>
</evidence>
<keyword evidence="7 12" id="KW-1133">Transmembrane helix</keyword>
<protein>
    <submittedName>
        <fullName evidence="13">Magnesium transporter CorA</fullName>
    </submittedName>
</protein>
<dbReference type="InterPro" id="IPR045863">
    <property type="entry name" value="CorA_TM1_TM2"/>
</dbReference>
<dbReference type="GO" id="GO:0000287">
    <property type="term" value="F:magnesium ion binding"/>
    <property type="evidence" value="ECO:0007669"/>
    <property type="project" value="TreeGrafter"/>
</dbReference>
<dbReference type="GO" id="GO:0015095">
    <property type="term" value="F:magnesium ion transmembrane transporter activity"/>
    <property type="evidence" value="ECO:0007669"/>
    <property type="project" value="TreeGrafter"/>
</dbReference>
<dbReference type="GO" id="GO:0015087">
    <property type="term" value="F:cobalt ion transmembrane transporter activity"/>
    <property type="evidence" value="ECO:0007669"/>
    <property type="project" value="TreeGrafter"/>
</dbReference>
<keyword evidence="5 12" id="KW-0812">Transmembrane</keyword>
<keyword evidence="8" id="KW-0406">Ion transport</keyword>
<proteinExistence type="inferred from homology"/>
<dbReference type="Gene3D" id="1.20.58.340">
    <property type="entry name" value="Magnesium transport protein CorA, transmembrane region"/>
    <property type="match status" value="2"/>
</dbReference>
<keyword evidence="3" id="KW-0813">Transport</keyword>
<dbReference type="Pfam" id="PF01544">
    <property type="entry name" value="CorA"/>
    <property type="match status" value="1"/>
</dbReference>
<dbReference type="SUPFAM" id="SSF143865">
    <property type="entry name" value="CorA soluble domain-like"/>
    <property type="match status" value="1"/>
</dbReference>
<comment type="function">
    <text evidence="11">Mediates influx of magnesium ions. Alternates between open and closed states. Activated by low cytoplasmic Mg(2+) levels. Inactive when cytoplasmic Mg(2+) levels are high.</text>
</comment>
<comment type="caution">
    <text evidence="13">The sequence shown here is derived from an EMBL/GenBank/DDBJ whole genome shotgun (WGS) entry which is preliminary data.</text>
</comment>
<dbReference type="PANTHER" id="PTHR46494:SF1">
    <property type="entry name" value="CORA FAMILY METAL ION TRANSPORTER (EUROFUNG)"/>
    <property type="match status" value="1"/>
</dbReference>
<sequence length="313" mass="36776">MPKYLTYLDGKTVERDRWPGHNTVVWVDLGPGEQEQLDQVVSRLYHPHPVAMEKVLHGHERPAALLIEEDAVVCVISDPQGHIDNETRYPIGIFLGHHFLITTHFYHDNDLIDTSWRRTIQNNGLQHGVDFVLYHLLYTHLRHVYRATEQIGQSFETLHIKLLRTPNQNLSLDIVRLRKKTYWLYSVIRPEIKIFALLKEHVSYVQKNNHPYFEDLYSQVDEILNDIEAYRDGLEGMVEAFSGMQSNQINKVMKFLTILSILALPATTIASIYGMNFWIPEIHWHYGYWYSLIIMILVTAALLLYMRLHGWFR</sequence>
<dbReference type="AlphaFoldDB" id="A0A2T2X6R6"/>
<evidence type="ECO:0000256" key="11">
    <source>
        <dbReference type="ARBA" id="ARBA00045497"/>
    </source>
</evidence>
<evidence type="ECO:0000256" key="4">
    <source>
        <dbReference type="ARBA" id="ARBA00022475"/>
    </source>
</evidence>
<evidence type="ECO:0000256" key="7">
    <source>
        <dbReference type="ARBA" id="ARBA00022989"/>
    </source>
</evidence>
<reference evidence="13 14" key="1">
    <citation type="journal article" date="2014" name="BMC Genomics">
        <title>Comparison of environmental and isolate Sulfobacillus genomes reveals diverse carbon, sulfur, nitrogen, and hydrogen metabolisms.</title>
        <authorList>
            <person name="Justice N.B."/>
            <person name="Norman A."/>
            <person name="Brown C.T."/>
            <person name="Singh A."/>
            <person name="Thomas B.C."/>
            <person name="Banfield J.F."/>
        </authorList>
    </citation>
    <scope>NUCLEOTIDE SEQUENCE [LARGE SCALE GENOMIC DNA]</scope>
    <source>
        <strain evidence="13">AMDSBA1</strain>
    </source>
</reference>
<dbReference type="Proteomes" id="UP000242699">
    <property type="component" value="Unassembled WGS sequence"/>
</dbReference>
<evidence type="ECO:0000313" key="13">
    <source>
        <dbReference type="EMBL" id="PSR30190.1"/>
    </source>
</evidence>
<evidence type="ECO:0000256" key="1">
    <source>
        <dbReference type="ARBA" id="ARBA00004651"/>
    </source>
</evidence>
<keyword evidence="4" id="KW-1003">Cell membrane</keyword>